<evidence type="ECO:0000256" key="1">
    <source>
        <dbReference type="SAM" id="MobiDB-lite"/>
    </source>
</evidence>
<dbReference type="Proteomes" id="UP000245926">
    <property type="component" value="Chromosome"/>
</dbReference>
<accession>A0A2U8W4M6</accession>
<dbReference type="EMBL" id="CP029550">
    <property type="protein sequence ID" value="AWN40571.1"/>
    <property type="molecule type" value="Genomic_DNA"/>
</dbReference>
<reference evidence="3" key="1">
    <citation type="submission" date="2018-05" db="EMBL/GenBank/DDBJ databases">
        <title>Complete Genome Sequence of Methylobacterium sp. 17SD2-17.</title>
        <authorList>
            <person name="Srinivasan S."/>
        </authorList>
    </citation>
    <scope>NUCLEOTIDE SEQUENCE [LARGE SCALE GENOMIC DNA]</scope>
    <source>
        <strain evidence="3">17SD2-17</strain>
    </source>
</reference>
<keyword evidence="3" id="KW-1185">Reference proteome</keyword>
<dbReference type="AlphaFoldDB" id="A0A2U8W4M6"/>
<sequence>MIGPAEIEDMLSEYADAQPSPDDLMSTELQSWPPSHRSWGAGPIASVTEELLPVEDLGQTAAVLG</sequence>
<protein>
    <submittedName>
        <fullName evidence="2">Uncharacterized protein</fullName>
    </submittedName>
</protein>
<dbReference type="KEGG" id="mets:DK389_08540"/>
<evidence type="ECO:0000313" key="3">
    <source>
        <dbReference type="Proteomes" id="UP000245926"/>
    </source>
</evidence>
<proteinExistence type="predicted"/>
<organism evidence="2 3">
    <name type="scientific">Methylobacterium durans</name>
    <dbReference type="NCBI Taxonomy" id="2202825"/>
    <lineage>
        <taxon>Bacteria</taxon>
        <taxon>Pseudomonadati</taxon>
        <taxon>Pseudomonadota</taxon>
        <taxon>Alphaproteobacteria</taxon>
        <taxon>Hyphomicrobiales</taxon>
        <taxon>Methylobacteriaceae</taxon>
        <taxon>Methylobacterium</taxon>
    </lineage>
</organism>
<name>A0A2U8W4M6_9HYPH</name>
<feature type="region of interest" description="Disordered" evidence="1">
    <location>
        <begin position="14"/>
        <end position="37"/>
    </location>
</feature>
<evidence type="ECO:0000313" key="2">
    <source>
        <dbReference type="EMBL" id="AWN40571.1"/>
    </source>
</evidence>
<gene>
    <name evidence="2" type="ORF">DK389_08540</name>
</gene>